<gene>
    <name evidence="4" type="ORF">MN116_006694</name>
</gene>
<dbReference type="EMBL" id="JALJAT010000005">
    <property type="protein sequence ID" value="KAK4469108.1"/>
    <property type="molecule type" value="Genomic_DNA"/>
</dbReference>
<dbReference type="SUPFAM" id="SSF52058">
    <property type="entry name" value="L domain-like"/>
    <property type="match status" value="1"/>
</dbReference>
<sequence length="1103" mass="129511">MDIICYGFRNNQQQYKLTNSLNIADNKNLQVIQQCINEGNYYQYDCTTRLLLINVSTLDNQNYAINENNRINEEYKENVIYYEKQLQCSCLSHIKSSIHLQNELIYPEFIVEVEYILKTNEYNTIINELNINSNDEVNNNFHVFDKEIQADQQWITTTSSLSLVSNAAVDDNDQFIDLNQILNNDSNLSQNSFNWLHNETTLILNNLNIFKNIQFLNFSNLNYLCITHCQLIELPQLQCDNLSYLIINHNQLTSLHSLNYMPNLKEFHVDYNQLTCIIENISILQLSTPKLQILSVIGNPWINDKLLHIYTLCKLPQLKLFNLQLIHSDDILLANELLNSSLNHIHNYTTLSNYNNEFIQFNNEFEHNLTILPIAYYHLLLLNKTNIKILNNNLQFITSLCLHSINLLKIEHLENLSNLNYLSLNHNFIEKIEGLTNCLNLIELSIEYNLIQCIDNIQHLTKLQCLLLSNNKITIINELQFKSLNNLHILSLRNNQLEQINDIEYCKQLTELYLGNNQLKDIKIILNLKKLPNLHILELTGNNILIQSINHYRYQIIYYLKSIKYLDGNEITINELNQSNELFNGHLTYEYLIEYLQINNFNNLVNLTLSKCMLKSIDYINPYNLVNLRSINLEKNLLTSFGYLVFLTNLKVICLNDNNIESLFSKEIITLSMHNNLHKLTTYELQLINLYQSKQLIYPNLNVLHLAKNNLHSLHTLQLYRMTSIEVLFLQDNELIHIHELDNLNNLKALIIDNNKIKLINELCFLYNWTLQEIHLENNYLTELNYLNKLENLRYLYVGGNKLNNYVDLENFAKNQKNLIEISLIHNPITIKQIHRLILIYFSTNIQIIDGIQVTNNERYNIRQFYEEKQFIDVLRNNTNLITTYKVNNYNDDYILPELSIKKSLMCPNIKFHNSMQSTMLHNLKEYQTLFISDNNNFNDDQMNKTKLNIYSRQNYLNQLDNNNNEKNALTIKSMHSTNNLIHNNYRHYVKQQYQCLIPISKSQLMHSYTRPHSRISKVGQLKSFKSNNSNNNNNTTTTTITTTTTTTTTTTNNNNNNNNSLTASIITTHVNNNSGRSNTNNSKNISWSLYQRLYHTLKRSAN</sequence>
<dbReference type="Pfam" id="PF14580">
    <property type="entry name" value="LRR_9"/>
    <property type="match status" value="1"/>
</dbReference>
<dbReference type="SMART" id="SM00365">
    <property type="entry name" value="LRR_SD22"/>
    <property type="match status" value="12"/>
</dbReference>
<dbReference type="InterPro" id="IPR032675">
    <property type="entry name" value="LRR_dom_sf"/>
</dbReference>
<proteinExistence type="predicted"/>
<organism evidence="4 5">
    <name type="scientific">Schistosoma mekongi</name>
    <name type="common">Parasitic worm</name>
    <dbReference type="NCBI Taxonomy" id="38744"/>
    <lineage>
        <taxon>Eukaryota</taxon>
        <taxon>Metazoa</taxon>
        <taxon>Spiralia</taxon>
        <taxon>Lophotrochozoa</taxon>
        <taxon>Platyhelminthes</taxon>
        <taxon>Trematoda</taxon>
        <taxon>Digenea</taxon>
        <taxon>Strigeidida</taxon>
        <taxon>Schistosomatoidea</taxon>
        <taxon>Schistosomatidae</taxon>
        <taxon>Schistosoma</taxon>
    </lineage>
</organism>
<dbReference type="InterPro" id="IPR050836">
    <property type="entry name" value="SDS22/Internalin_LRR"/>
</dbReference>
<protein>
    <recommendedName>
        <fullName evidence="6">Leucine-rich repeat-containing protein</fullName>
    </recommendedName>
</protein>
<keyword evidence="1" id="KW-0433">Leucine-rich repeat</keyword>
<reference evidence="4" key="2">
    <citation type="journal article" date="2023" name="Infect Dis Poverty">
        <title>Chromosome-scale genome of the human blood fluke Schistosoma mekongi and its implications for public health.</title>
        <authorList>
            <person name="Zhou M."/>
            <person name="Xu L."/>
            <person name="Xu D."/>
            <person name="Chen W."/>
            <person name="Khan J."/>
            <person name="Hu Y."/>
            <person name="Huang H."/>
            <person name="Wei H."/>
            <person name="Zhang Y."/>
            <person name="Chusongsang P."/>
            <person name="Tanasarnprasert K."/>
            <person name="Hu X."/>
            <person name="Limpanont Y."/>
            <person name="Lv Z."/>
        </authorList>
    </citation>
    <scope>NUCLEOTIDE SEQUENCE</scope>
    <source>
        <strain evidence="4">LV_2022a</strain>
    </source>
</reference>
<dbReference type="PANTHER" id="PTHR46652">
    <property type="entry name" value="LEUCINE-RICH REPEAT AND IQ DOMAIN-CONTAINING PROTEIN 1-RELATED"/>
    <property type="match status" value="1"/>
</dbReference>
<keyword evidence="5" id="KW-1185">Reference proteome</keyword>
<dbReference type="Gene3D" id="3.80.10.10">
    <property type="entry name" value="Ribonuclease Inhibitor"/>
    <property type="match status" value="6"/>
</dbReference>
<dbReference type="SUPFAM" id="SSF52047">
    <property type="entry name" value="RNI-like"/>
    <property type="match status" value="1"/>
</dbReference>
<name>A0AAE1Z8L0_SCHME</name>
<dbReference type="Pfam" id="PF13855">
    <property type="entry name" value="LRR_8"/>
    <property type="match status" value="1"/>
</dbReference>
<evidence type="ECO:0000313" key="4">
    <source>
        <dbReference type="EMBL" id="KAK4469108.1"/>
    </source>
</evidence>
<evidence type="ECO:0000256" key="2">
    <source>
        <dbReference type="ARBA" id="ARBA00022737"/>
    </source>
</evidence>
<evidence type="ECO:0000313" key="5">
    <source>
        <dbReference type="Proteomes" id="UP001292079"/>
    </source>
</evidence>
<dbReference type="SMART" id="SM00369">
    <property type="entry name" value="LRR_TYP"/>
    <property type="match status" value="8"/>
</dbReference>
<dbReference type="AlphaFoldDB" id="A0AAE1Z8L0"/>
<feature type="compositionally biased region" description="Low complexity" evidence="3">
    <location>
        <begin position="1028"/>
        <end position="1062"/>
    </location>
</feature>
<dbReference type="Proteomes" id="UP001292079">
    <property type="component" value="Unassembled WGS sequence"/>
</dbReference>
<accession>A0AAE1Z8L0</accession>
<comment type="caution">
    <text evidence="4">The sequence shown here is derived from an EMBL/GenBank/DDBJ whole genome shotgun (WGS) entry which is preliminary data.</text>
</comment>
<dbReference type="InterPro" id="IPR001611">
    <property type="entry name" value="Leu-rich_rpt"/>
</dbReference>
<evidence type="ECO:0000256" key="1">
    <source>
        <dbReference type="ARBA" id="ARBA00022614"/>
    </source>
</evidence>
<feature type="region of interest" description="Disordered" evidence="3">
    <location>
        <begin position="1027"/>
        <end position="1062"/>
    </location>
</feature>
<evidence type="ECO:0008006" key="6">
    <source>
        <dbReference type="Google" id="ProtNLM"/>
    </source>
</evidence>
<evidence type="ECO:0000256" key="3">
    <source>
        <dbReference type="SAM" id="MobiDB-lite"/>
    </source>
</evidence>
<keyword evidence="2" id="KW-0677">Repeat</keyword>
<dbReference type="SUPFAM" id="SSF52075">
    <property type="entry name" value="Outer arm dynein light chain 1"/>
    <property type="match status" value="1"/>
</dbReference>
<dbReference type="PANTHER" id="PTHR46652:SF3">
    <property type="entry name" value="LEUCINE-RICH REPEAT-CONTAINING PROTEIN 9"/>
    <property type="match status" value="1"/>
</dbReference>
<dbReference type="InterPro" id="IPR003591">
    <property type="entry name" value="Leu-rich_rpt_typical-subtyp"/>
</dbReference>
<dbReference type="PROSITE" id="PS51450">
    <property type="entry name" value="LRR"/>
    <property type="match status" value="11"/>
</dbReference>
<dbReference type="SMART" id="SM00364">
    <property type="entry name" value="LRR_BAC"/>
    <property type="match status" value="6"/>
</dbReference>
<reference evidence="4" key="1">
    <citation type="submission" date="2022-04" db="EMBL/GenBank/DDBJ databases">
        <authorList>
            <person name="Xu L."/>
            <person name="Lv Z."/>
        </authorList>
    </citation>
    <scope>NUCLEOTIDE SEQUENCE</scope>
    <source>
        <strain evidence="4">LV_2022a</strain>
    </source>
</reference>